<keyword evidence="9" id="KW-1185">Reference proteome</keyword>
<proteinExistence type="predicted"/>
<dbReference type="Gene3D" id="3.40.50.10240">
    <property type="entry name" value="Thiamin pyrophosphokinase, catalytic domain"/>
    <property type="match status" value="1"/>
</dbReference>
<keyword evidence="3" id="KW-0418">Kinase</keyword>
<evidence type="ECO:0000256" key="1">
    <source>
        <dbReference type="ARBA" id="ARBA00022679"/>
    </source>
</evidence>
<dbReference type="AlphaFoldDB" id="A0A6H2ELF3"/>
<organism evidence="8 9">
    <name type="scientific">Arcanobacterium buesumense</name>
    <dbReference type="NCBI Taxonomy" id="2722751"/>
    <lineage>
        <taxon>Bacteria</taxon>
        <taxon>Bacillati</taxon>
        <taxon>Actinomycetota</taxon>
        <taxon>Actinomycetes</taxon>
        <taxon>Actinomycetales</taxon>
        <taxon>Actinomycetaceae</taxon>
        <taxon>Arcanobacterium</taxon>
    </lineage>
</organism>
<evidence type="ECO:0000256" key="3">
    <source>
        <dbReference type="ARBA" id="ARBA00022777"/>
    </source>
</evidence>
<evidence type="ECO:0000256" key="4">
    <source>
        <dbReference type="ARBA" id="ARBA00022840"/>
    </source>
</evidence>
<dbReference type="RefSeq" id="WP_168917787.1">
    <property type="nucleotide sequence ID" value="NZ_CP050804.1"/>
</dbReference>
<keyword evidence="5" id="KW-0472">Membrane</keyword>
<reference evidence="8 9" key="1">
    <citation type="submission" date="2020-03" db="EMBL/GenBank/DDBJ databases">
        <title>Complete genome of Arcanobacterium buesumensis sp. nov. strain 2701.</title>
        <authorList>
            <person name="Borowiak M."/>
            <person name="Alssahen M."/>
            <person name="Laemmler C."/>
            <person name="Malorny B."/>
            <person name="Hassan A."/>
            <person name="Prenger-Berninghoff E."/>
            <person name="Ploetz M."/>
            <person name="Abdulmawjood A."/>
        </authorList>
    </citation>
    <scope>NUCLEOTIDE SEQUENCE [LARGE SCALE GENOMIC DNA]</scope>
    <source>
        <strain evidence="8 9">2701</strain>
    </source>
</reference>
<evidence type="ECO:0000313" key="9">
    <source>
        <dbReference type="Proteomes" id="UP000502298"/>
    </source>
</evidence>
<dbReference type="InterPro" id="IPR036759">
    <property type="entry name" value="TPK_catalytic_sf"/>
</dbReference>
<accession>A0A6H2ELF3</accession>
<evidence type="ECO:0008006" key="10">
    <source>
        <dbReference type="Google" id="ProtNLM"/>
    </source>
</evidence>
<feature type="transmembrane region" description="Helical" evidence="5">
    <location>
        <begin position="347"/>
        <end position="366"/>
    </location>
</feature>
<keyword evidence="5" id="KW-0812">Transmembrane</keyword>
<evidence type="ECO:0000313" key="8">
    <source>
        <dbReference type="EMBL" id="QJC21847.1"/>
    </source>
</evidence>
<dbReference type="InterPro" id="IPR007371">
    <property type="entry name" value="TPK_catalytic"/>
</dbReference>
<dbReference type="Pfam" id="PF12555">
    <property type="entry name" value="SteA-like_C"/>
    <property type="match status" value="1"/>
</dbReference>
<keyword evidence="1" id="KW-0808">Transferase</keyword>
<protein>
    <recommendedName>
        <fullName evidence="10">SteA-like C-terminal domain-containing protein</fullName>
    </recommendedName>
</protein>
<evidence type="ECO:0000256" key="2">
    <source>
        <dbReference type="ARBA" id="ARBA00022741"/>
    </source>
</evidence>
<dbReference type="Pfam" id="PF04263">
    <property type="entry name" value="TPK_catalytic"/>
    <property type="match status" value="1"/>
</dbReference>
<feature type="domain" description="SteA-like C-terminal" evidence="7">
    <location>
        <begin position="334"/>
        <end position="381"/>
    </location>
</feature>
<dbReference type="GO" id="GO:0005524">
    <property type="term" value="F:ATP binding"/>
    <property type="evidence" value="ECO:0007669"/>
    <property type="project" value="UniProtKB-KW"/>
</dbReference>
<keyword evidence="2" id="KW-0547">Nucleotide-binding</keyword>
<evidence type="ECO:0000259" key="6">
    <source>
        <dbReference type="Pfam" id="PF04263"/>
    </source>
</evidence>
<dbReference type="GO" id="GO:0009229">
    <property type="term" value="P:thiamine diphosphate biosynthetic process"/>
    <property type="evidence" value="ECO:0007669"/>
    <property type="project" value="InterPro"/>
</dbReference>
<name>A0A6H2ELF3_9ACTO</name>
<dbReference type="SUPFAM" id="SSF63999">
    <property type="entry name" value="Thiamin pyrophosphokinase, catalytic domain"/>
    <property type="match status" value="1"/>
</dbReference>
<dbReference type="InterPro" id="IPR047795">
    <property type="entry name" value="Put_SteA-like"/>
</dbReference>
<dbReference type="GO" id="GO:0016301">
    <property type="term" value="F:kinase activity"/>
    <property type="evidence" value="ECO:0007669"/>
    <property type="project" value="UniProtKB-KW"/>
</dbReference>
<evidence type="ECO:0000256" key="5">
    <source>
        <dbReference type="SAM" id="Phobius"/>
    </source>
</evidence>
<dbReference type="EMBL" id="CP050804">
    <property type="protein sequence ID" value="QJC21847.1"/>
    <property type="molecule type" value="Genomic_DNA"/>
</dbReference>
<dbReference type="InterPro" id="IPR022215">
    <property type="entry name" value="SteA-like_C"/>
</dbReference>
<feature type="domain" description="Thiamin pyrophosphokinase catalytic" evidence="6">
    <location>
        <begin position="208"/>
        <end position="244"/>
    </location>
</feature>
<sequence>MLFKRRKNAVTATLGNYEGSVKVDSRTKNLTKRLTPGDIAIIDHEDLDRVSAEALVECKPIVVLNAAKSTSGRYPNLGPIILNEAGIPLIDDLGSAVMDIREGAIVKVDADGVVTLNGEVIAEGRVQTAQTIQDAREAARAGMSTQLKAFATNTMEYVEREQDLILDGIGMPEVHTSFAGRHALIVVRGYRYKEDLVALRTYIREYRPVLVGVDGGADALIEAGYKPDMIVGDMDSVSDEALKSGAEVVVHAYRDGRAPGRKRVEDLGIEHIIFPATGTSEDIAMLLADAKGANLIVALGTHSTLIEYLDKGRRGMASTFLTRLQVGSKLIDAKGVSQLYRSRISNWQVAFLLITGLLVIGASLAVTDAGQILFGLFKVWFSDAVFWFKSLF</sequence>
<keyword evidence="5" id="KW-1133">Transmembrane helix</keyword>
<dbReference type="NCBIfam" id="NF040608">
    <property type="entry name" value="division_SteA"/>
    <property type="match status" value="1"/>
</dbReference>
<dbReference type="Proteomes" id="UP000502298">
    <property type="component" value="Chromosome"/>
</dbReference>
<evidence type="ECO:0000259" key="7">
    <source>
        <dbReference type="Pfam" id="PF12555"/>
    </source>
</evidence>
<dbReference type="GO" id="GO:0004788">
    <property type="term" value="F:thiamine diphosphokinase activity"/>
    <property type="evidence" value="ECO:0007669"/>
    <property type="project" value="InterPro"/>
</dbReference>
<gene>
    <name evidence="8" type="ORF">HC352_04560</name>
</gene>
<keyword evidence="4" id="KW-0067">ATP-binding</keyword>
<dbReference type="KEGG" id="arca:HC352_04560"/>